<evidence type="ECO:0000313" key="2">
    <source>
        <dbReference type="Proteomes" id="UP001066276"/>
    </source>
</evidence>
<proteinExistence type="predicted"/>
<dbReference type="AlphaFoldDB" id="A0AAV7P1D6"/>
<dbReference type="EMBL" id="JANPWB010000012">
    <property type="protein sequence ID" value="KAJ1118970.1"/>
    <property type="molecule type" value="Genomic_DNA"/>
</dbReference>
<reference evidence="1" key="1">
    <citation type="journal article" date="2022" name="bioRxiv">
        <title>Sequencing and chromosome-scale assembly of the giantPleurodeles waltlgenome.</title>
        <authorList>
            <person name="Brown T."/>
            <person name="Elewa A."/>
            <person name="Iarovenko S."/>
            <person name="Subramanian E."/>
            <person name="Araus A.J."/>
            <person name="Petzold A."/>
            <person name="Susuki M."/>
            <person name="Suzuki K.-i.T."/>
            <person name="Hayashi T."/>
            <person name="Toyoda A."/>
            <person name="Oliveira C."/>
            <person name="Osipova E."/>
            <person name="Leigh N.D."/>
            <person name="Simon A."/>
            <person name="Yun M.H."/>
        </authorList>
    </citation>
    <scope>NUCLEOTIDE SEQUENCE</scope>
    <source>
        <strain evidence="1">20211129_DDA</strain>
        <tissue evidence="1">Liver</tissue>
    </source>
</reference>
<protein>
    <submittedName>
        <fullName evidence="1">Uncharacterized protein</fullName>
    </submittedName>
</protein>
<name>A0AAV7P1D6_PLEWA</name>
<keyword evidence="2" id="KW-1185">Reference proteome</keyword>
<organism evidence="1 2">
    <name type="scientific">Pleurodeles waltl</name>
    <name type="common">Iberian ribbed newt</name>
    <dbReference type="NCBI Taxonomy" id="8319"/>
    <lineage>
        <taxon>Eukaryota</taxon>
        <taxon>Metazoa</taxon>
        <taxon>Chordata</taxon>
        <taxon>Craniata</taxon>
        <taxon>Vertebrata</taxon>
        <taxon>Euteleostomi</taxon>
        <taxon>Amphibia</taxon>
        <taxon>Batrachia</taxon>
        <taxon>Caudata</taxon>
        <taxon>Salamandroidea</taxon>
        <taxon>Salamandridae</taxon>
        <taxon>Pleurodelinae</taxon>
        <taxon>Pleurodeles</taxon>
    </lineage>
</organism>
<dbReference type="Proteomes" id="UP001066276">
    <property type="component" value="Chromosome 8"/>
</dbReference>
<gene>
    <name evidence="1" type="ORF">NDU88_007157</name>
</gene>
<evidence type="ECO:0000313" key="1">
    <source>
        <dbReference type="EMBL" id="KAJ1118970.1"/>
    </source>
</evidence>
<comment type="caution">
    <text evidence="1">The sequence shown here is derived from an EMBL/GenBank/DDBJ whole genome shotgun (WGS) entry which is preliminary data.</text>
</comment>
<accession>A0AAV7P1D6</accession>
<sequence length="185" mass="19832">MVAHGVSVSSASCVPSLCAISVTGEGHQWGAPLMRPLSRSAASLCGRAIRPLSLLRSSWCERARSAFRFLESRGGPDLPPSLLSRASSTPGAQHPEAQLSLSRRALWFLTKREGRSAQHASPARAQRSSFLSRCASRVTPVVAGYTRGLCAAEMTVQAVSGTEEYPDQWWAASGVQTKRPLRSPS</sequence>